<dbReference type="InterPro" id="IPR036388">
    <property type="entry name" value="WH-like_DNA-bd_sf"/>
</dbReference>
<feature type="domain" description="HTH deoR-type" evidence="3">
    <location>
        <begin position="2"/>
        <end position="75"/>
    </location>
</feature>
<dbReference type="Pfam" id="PF25583">
    <property type="entry name" value="WCX"/>
    <property type="match status" value="1"/>
</dbReference>
<reference evidence="4" key="1">
    <citation type="submission" date="2022-11" db="EMBL/GenBank/DDBJ databases">
        <authorList>
            <person name="Mo P."/>
        </authorList>
    </citation>
    <scope>NUCLEOTIDE SEQUENCE</scope>
    <source>
        <strain evidence="4">HUAS 11-8</strain>
    </source>
</reference>
<dbReference type="EMBL" id="CP113836">
    <property type="protein sequence ID" value="WAL63455.1"/>
    <property type="molecule type" value="Genomic_DNA"/>
</dbReference>
<dbReference type="Pfam" id="PF13280">
    <property type="entry name" value="WYL"/>
    <property type="match status" value="1"/>
</dbReference>
<dbReference type="Proteomes" id="UP001163203">
    <property type="component" value="Chromosome"/>
</dbReference>
<protein>
    <submittedName>
        <fullName evidence="4">YafY family protein</fullName>
    </submittedName>
</protein>
<name>A0ABY7AUR9_9PSEU</name>
<evidence type="ECO:0000313" key="5">
    <source>
        <dbReference type="Proteomes" id="UP001163203"/>
    </source>
</evidence>
<dbReference type="InterPro" id="IPR028349">
    <property type="entry name" value="PafC-like"/>
</dbReference>
<dbReference type="InterPro" id="IPR001034">
    <property type="entry name" value="DeoR_HTH"/>
</dbReference>
<dbReference type="PROSITE" id="PS52050">
    <property type="entry name" value="WYL"/>
    <property type="match status" value="1"/>
</dbReference>
<dbReference type="PANTHER" id="PTHR34580:SF1">
    <property type="entry name" value="PROTEIN PAFC"/>
    <property type="match status" value="1"/>
</dbReference>
<dbReference type="SUPFAM" id="SSF46785">
    <property type="entry name" value="Winged helix' DNA-binding domain"/>
    <property type="match status" value="1"/>
</dbReference>
<keyword evidence="5" id="KW-1185">Reference proteome</keyword>
<evidence type="ECO:0000256" key="2">
    <source>
        <dbReference type="ARBA" id="ARBA00023163"/>
    </source>
</evidence>
<accession>A0ABY7AUR9</accession>
<evidence type="ECO:0000259" key="3">
    <source>
        <dbReference type="PROSITE" id="PS51000"/>
    </source>
</evidence>
<gene>
    <name evidence="4" type="ORF">ORV05_20810</name>
</gene>
<evidence type="ECO:0000256" key="1">
    <source>
        <dbReference type="ARBA" id="ARBA00023015"/>
    </source>
</evidence>
<dbReference type="InterPro" id="IPR026881">
    <property type="entry name" value="WYL_dom"/>
</dbReference>
<proteinExistence type="predicted"/>
<dbReference type="Pfam" id="PF08279">
    <property type="entry name" value="HTH_11"/>
    <property type="match status" value="1"/>
</dbReference>
<evidence type="ECO:0000313" key="4">
    <source>
        <dbReference type="EMBL" id="WAL63455.1"/>
    </source>
</evidence>
<dbReference type="RefSeq" id="WP_268441454.1">
    <property type="nucleotide sequence ID" value="NZ_CP113836.1"/>
</dbReference>
<dbReference type="Gene3D" id="1.10.10.10">
    <property type="entry name" value="Winged helix-like DNA-binding domain superfamily/Winged helix DNA-binding domain"/>
    <property type="match status" value="1"/>
</dbReference>
<dbReference type="InterPro" id="IPR051534">
    <property type="entry name" value="CBASS_pafABC_assoc_protein"/>
</dbReference>
<dbReference type="InterPro" id="IPR036390">
    <property type="entry name" value="WH_DNA-bd_sf"/>
</dbReference>
<keyword evidence="2" id="KW-0804">Transcription</keyword>
<sequence length="336" mass="36746">MRASRLVSLLMLLQARGRMTAQELAEALEVSVRTVYRDVDSLSAAGVPVYGEPGHDGGYRLLDGYRTRLTGLTAAEAESLFLTGVPGAAADLGLTAAVTAAQLKLRAALPAELADRAGRVAERFHLDTPPWYRDGEATPHLPLIANAVWERLPVRMRYLRWEEPQKVTRTVDPHGLVLKAGQWYLVARAGSAFRTYRVSRILAAEVLTTPFDRAEGFDLAAHWASYLRGFDQRRYRDEATVRLSPRGLERLPQLVEAAVVAAARTTAGPPDGEGWTTVKVPIESTEAALAAFLQLGADAEVLTPPGLRARMIETIVSLGCVYATNGGRLFDRFQKE</sequence>
<dbReference type="InterPro" id="IPR057727">
    <property type="entry name" value="WCX_dom"/>
</dbReference>
<dbReference type="PANTHER" id="PTHR34580">
    <property type="match status" value="1"/>
</dbReference>
<dbReference type="InterPro" id="IPR013196">
    <property type="entry name" value="HTH_11"/>
</dbReference>
<keyword evidence="1" id="KW-0805">Transcription regulation</keyword>
<dbReference type="PIRSF" id="PIRSF016838">
    <property type="entry name" value="PafC"/>
    <property type="match status" value="1"/>
</dbReference>
<dbReference type="PROSITE" id="PS51000">
    <property type="entry name" value="HTH_DEOR_2"/>
    <property type="match status" value="1"/>
</dbReference>
<organism evidence="4 5">
    <name type="scientific">Amycolatopsis cynarae</name>
    <dbReference type="NCBI Taxonomy" id="2995223"/>
    <lineage>
        <taxon>Bacteria</taxon>
        <taxon>Bacillati</taxon>
        <taxon>Actinomycetota</taxon>
        <taxon>Actinomycetes</taxon>
        <taxon>Pseudonocardiales</taxon>
        <taxon>Pseudonocardiaceae</taxon>
        <taxon>Amycolatopsis</taxon>
    </lineage>
</organism>